<dbReference type="PROSITE" id="PS51740">
    <property type="entry name" value="SPOVT_ABRB"/>
    <property type="match status" value="2"/>
</dbReference>
<dbReference type="EMBL" id="LS423452">
    <property type="protein sequence ID" value="SPS04424.1"/>
    <property type="molecule type" value="Genomic_DNA"/>
</dbReference>
<dbReference type="GO" id="GO:2000143">
    <property type="term" value="P:negative regulation of DNA-templated transcription initiation"/>
    <property type="evidence" value="ECO:0007669"/>
    <property type="project" value="TreeGrafter"/>
</dbReference>
<dbReference type="GO" id="GO:0000976">
    <property type="term" value="F:transcription cis-regulatory region binding"/>
    <property type="evidence" value="ECO:0007669"/>
    <property type="project" value="TreeGrafter"/>
</dbReference>
<evidence type="ECO:0000256" key="3">
    <source>
        <dbReference type="ARBA" id="ARBA00022737"/>
    </source>
</evidence>
<dbReference type="InterPro" id="IPR007159">
    <property type="entry name" value="SpoVT-AbrB_dom"/>
</dbReference>
<evidence type="ECO:0000256" key="5">
    <source>
        <dbReference type="ARBA" id="ARBA00023125"/>
    </source>
</evidence>
<dbReference type="SUPFAM" id="SSF89447">
    <property type="entry name" value="AbrB/MazE/MraZ-like"/>
    <property type="match status" value="1"/>
</dbReference>
<feature type="domain" description="SpoVT-AbrB" evidence="8">
    <location>
        <begin position="5"/>
        <end position="51"/>
    </location>
</feature>
<gene>
    <name evidence="7 9" type="primary">mraZ</name>
    <name evidence="9" type="ORF">NITFAB_0013</name>
</gene>
<dbReference type="CDD" id="cd16320">
    <property type="entry name" value="MraZ_N"/>
    <property type="match status" value="1"/>
</dbReference>
<keyword evidence="2 7" id="KW-0963">Cytoplasm</keyword>
<sequence>MFQGATHLSLDNKGRLAIPARHRDMLLSNFTNQLVLTADADGCLLCYPLPEWQPIRDKLLKLSSLDPRIRALQRRLIGYAEDVEMDAAGRILISPALRNYATLDKRVTLIGQGNKLELWDEAKWAAQQEISLSFAQGELPPELEGFTL</sequence>
<dbReference type="AlphaFoldDB" id="A0A2X0RA35"/>
<keyword evidence="5 7" id="KW-0238">DNA-binding</keyword>
<evidence type="ECO:0000259" key="8">
    <source>
        <dbReference type="PROSITE" id="PS51740"/>
    </source>
</evidence>
<dbReference type="GO" id="GO:0005737">
    <property type="term" value="C:cytoplasm"/>
    <property type="evidence" value="ECO:0007669"/>
    <property type="project" value="UniProtKB-UniRule"/>
</dbReference>
<comment type="subunit">
    <text evidence="7">Forms oligomers.</text>
</comment>
<accession>A0A2X0RA35</accession>
<dbReference type="InterPro" id="IPR003444">
    <property type="entry name" value="MraZ"/>
</dbReference>
<dbReference type="NCBIfam" id="TIGR00242">
    <property type="entry name" value="division/cell wall cluster transcriptional repressor MraZ"/>
    <property type="match status" value="1"/>
</dbReference>
<dbReference type="InterPro" id="IPR038619">
    <property type="entry name" value="MraZ_sf"/>
</dbReference>
<dbReference type="InterPro" id="IPR020603">
    <property type="entry name" value="MraZ_dom"/>
</dbReference>
<evidence type="ECO:0000256" key="7">
    <source>
        <dbReference type="HAMAP-Rule" id="MF_01008"/>
    </source>
</evidence>
<evidence type="ECO:0000256" key="6">
    <source>
        <dbReference type="ARBA" id="ARBA00023163"/>
    </source>
</evidence>
<evidence type="ECO:0000256" key="4">
    <source>
        <dbReference type="ARBA" id="ARBA00023015"/>
    </source>
</evidence>
<keyword evidence="3" id="KW-0677">Repeat</keyword>
<dbReference type="GO" id="GO:0003700">
    <property type="term" value="F:DNA-binding transcription factor activity"/>
    <property type="evidence" value="ECO:0007669"/>
    <property type="project" value="UniProtKB-UniRule"/>
</dbReference>
<keyword evidence="6 7" id="KW-0804">Transcription</keyword>
<evidence type="ECO:0000256" key="2">
    <source>
        <dbReference type="ARBA" id="ARBA00022490"/>
    </source>
</evidence>
<dbReference type="InterPro" id="IPR035642">
    <property type="entry name" value="MraZ_N"/>
</dbReference>
<evidence type="ECO:0000256" key="1">
    <source>
        <dbReference type="ARBA" id="ARBA00013860"/>
    </source>
</evidence>
<evidence type="ECO:0000313" key="9">
    <source>
        <dbReference type="EMBL" id="SPS04424.1"/>
    </source>
</evidence>
<reference evidence="9" key="1">
    <citation type="submission" date="2018-05" db="EMBL/GenBank/DDBJ databases">
        <authorList>
            <person name="Lanie J.A."/>
            <person name="Ng W.-L."/>
            <person name="Kazmierczak K.M."/>
            <person name="Andrzejewski T.M."/>
            <person name="Davidsen T.M."/>
            <person name="Wayne K.J."/>
            <person name="Tettelin H."/>
            <person name="Glass J.I."/>
            <person name="Rusch D."/>
            <person name="Podicherti R."/>
            <person name="Tsui H.-C.T."/>
            <person name="Winkler M.E."/>
        </authorList>
    </citation>
    <scope>NUCLEOTIDE SEQUENCE</scope>
    <source>
        <strain evidence="9">KNB</strain>
    </source>
</reference>
<feature type="domain" description="SpoVT-AbrB" evidence="8">
    <location>
        <begin position="80"/>
        <end position="123"/>
    </location>
</feature>
<comment type="subcellular location">
    <subcellularLocation>
        <location evidence="7">Cytoplasm</location>
        <location evidence="7">Nucleoid</location>
    </subcellularLocation>
</comment>
<comment type="similarity">
    <text evidence="7">Belongs to the MraZ family.</text>
</comment>
<proteinExistence type="inferred from homology"/>
<dbReference type="InterPro" id="IPR035644">
    <property type="entry name" value="MraZ_C"/>
</dbReference>
<organism evidence="9">
    <name type="scientific">Candidatus Nitrotoga fabula</name>
    <dbReference type="NCBI Taxonomy" id="2182327"/>
    <lineage>
        <taxon>Bacteria</taxon>
        <taxon>Pseudomonadati</taxon>
        <taxon>Pseudomonadota</taxon>
        <taxon>Betaproteobacteria</taxon>
        <taxon>Nitrosomonadales</taxon>
        <taxon>Gallionellaceae</taxon>
        <taxon>Candidatus Nitrotoga</taxon>
    </lineage>
</organism>
<dbReference type="PANTHER" id="PTHR34701:SF1">
    <property type="entry name" value="TRANSCRIPTIONAL REGULATOR MRAZ"/>
    <property type="match status" value="1"/>
</dbReference>
<dbReference type="HAMAP" id="MF_01008">
    <property type="entry name" value="MraZ"/>
    <property type="match status" value="1"/>
</dbReference>
<dbReference type="GO" id="GO:0009295">
    <property type="term" value="C:nucleoid"/>
    <property type="evidence" value="ECO:0007669"/>
    <property type="project" value="UniProtKB-SubCell"/>
</dbReference>
<dbReference type="PANTHER" id="PTHR34701">
    <property type="entry name" value="TRANSCRIPTIONAL REGULATOR MRAZ"/>
    <property type="match status" value="1"/>
</dbReference>
<dbReference type="CDD" id="cd16321">
    <property type="entry name" value="MraZ_C"/>
    <property type="match status" value="1"/>
</dbReference>
<dbReference type="InterPro" id="IPR037914">
    <property type="entry name" value="SpoVT-AbrB_sf"/>
</dbReference>
<name>A0A2X0RA35_9PROT</name>
<keyword evidence="4 7" id="KW-0805">Transcription regulation</keyword>
<dbReference type="Pfam" id="PF02381">
    <property type="entry name" value="MraZ"/>
    <property type="match status" value="2"/>
</dbReference>
<dbReference type="Gene3D" id="3.40.1550.20">
    <property type="entry name" value="Transcriptional regulator MraZ domain"/>
    <property type="match status" value="1"/>
</dbReference>
<protein>
    <recommendedName>
        <fullName evidence="1 7">Transcriptional regulator MraZ</fullName>
    </recommendedName>
</protein>